<evidence type="ECO:0000256" key="3">
    <source>
        <dbReference type="SAM" id="MobiDB-lite"/>
    </source>
</evidence>
<dbReference type="CDD" id="cd22055">
    <property type="entry name" value="NAC_BTF3"/>
    <property type="match status" value="1"/>
</dbReference>
<comment type="similarity">
    <text evidence="1 2">Belongs to the NAC-beta family.</text>
</comment>
<gene>
    <name evidence="5" type="ORF">L596_020223</name>
</gene>
<feature type="region of interest" description="Disordered" evidence="3">
    <location>
        <begin position="13"/>
        <end position="33"/>
    </location>
</feature>
<keyword evidence="6" id="KW-1185">Reference proteome</keyword>
<name>A0A4U5MT33_STECR</name>
<dbReference type="Proteomes" id="UP000298663">
    <property type="component" value="Unassembled WGS sequence"/>
</dbReference>
<dbReference type="PROSITE" id="PS51151">
    <property type="entry name" value="NAC_AB"/>
    <property type="match status" value="1"/>
</dbReference>
<dbReference type="InterPro" id="IPR002715">
    <property type="entry name" value="Nas_poly-pep-assoc_cplx_dom"/>
</dbReference>
<proteinExistence type="inferred from homology"/>
<dbReference type="InterPro" id="IPR038187">
    <property type="entry name" value="NAC_A/B_dom_sf"/>
</dbReference>
<evidence type="ECO:0000313" key="5">
    <source>
        <dbReference type="EMBL" id="TKR72828.1"/>
    </source>
</evidence>
<dbReference type="Gene3D" id="2.20.70.30">
    <property type="entry name" value="Nascent polypeptide-associated complex domain"/>
    <property type="match status" value="1"/>
</dbReference>
<dbReference type="PANTHER" id="PTHR10351">
    <property type="entry name" value="TRANSCRIPTION FACTOR BTF3 FAMILY MEMBER"/>
    <property type="match status" value="1"/>
</dbReference>
<comment type="caution">
    <text evidence="5">The sequence shown here is derived from an EMBL/GenBank/DDBJ whole genome shotgun (WGS) entry which is preliminary data.</text>
</comment>
<dbReference type="Pfam" id="PF01849">
    <property type="entry name" value="NAC"/>
    <property type="match status" value="1"/>
</dbReference>
<evidence type="ECO:0000259" key="4">
    <source>
        <dbReference type="PROSITE" id="PS51151"/>
    </source>
</evidence>
<dbReference type="AlphaFoldDB" id="A0A4U5MT33"/>
<dbReference type="FunFam" id="2.20.70.30:FF:000001">
    <property type="entry name" value="Transcription factor BTF3 homolog"/>
    <property type="match status" value="1"/>
</dbReference>
<feature type="domain" description="NAC-A/B" evidence="4">
    <location>
        <begin position="32"/>
        <end position="97"/>
    </location>
</feature>
<reference evidence="5 6" key="1">
    <citation type="journal article" date="2015" name="Genome Biol.">
        <title>Comparative genomics of Steinernema reveals deeply conserved gene regulatory networks.</title>
        <authorList>
            <person name="Dillman A.R."/>
            <person name="Macchietto M."/>
            <person name="Porter C.F."/>
            <person name="Rogers A."/>
            <person name="Williams B."/>
            <person name="Antoshechkin I."/>
            <person name="Lee M.M."/>
            <person name="Goodwin Z."/>
            <person name="Lu X."/>
            <person name="Lewis E.E."/>
            <person name="Goodrich-Blair H."/>
            <person name="Stock S.P."/>
            <person name="Adams B.J."/>
            <person name="Sternberg P.W."/>
            <person name="Mortazavi A."/>
        </authorList>
    </citation>
    <scope>NUCLEOTIDE SEQUENCE [LARGE SCALE GENOMIC DNA]</scope>
    <source>
        <strain evidence="5 6">ALL</strain>
    </source>
</reference>
<dbReference type="InterPro" id="IPR039370">
    <property type="entry name" value="BTF3"/>
</dbReference>
<dbReference type="OrthoDB" id="8033832at2759"/>
<evidence type="ECO:0000256" key="1">
    <source>
        <dbReference type="ARBA" id="ARBA00005296"/>
    </source>
</evidence>
<evidence type="ECO:0000256" key="2">
    <source>
        <dbReference type="RuleBase" id="RU361272"/>
    </source>
</evidence>
<sequence>MDPVKLAKLQAAARNAANGAPRRKKIHRKPGQDEDNKIKANLKKLNAVVVPEIQDANMIMENGTVVTFKNPTVQAAVQSNTFAINGTTETKSIVEMVALNPTILNQLGPESLVHLRKAAGKDEAPMAMEEDIDDIPELVGSFDEASKNEA</sequence>
<dbReference type="STRING" id="34508.A0A4U5MT33"/>
<dbReference type="EMBL" id="AZBU02000006">
    <property type="protein sequence ID" value="TKR72828.1"/>
    <property type="molecule type" value="Genomic_DNA"/>
</dbReference>
<organism evidence="5 6">
    <name type="scientific">Steinernema carpocapsae</name>
    <name type="common">Entomopathogenic nematode</name>
    <dbReference type="NCBI Taxonomy" id="34508"/>
    <lineage>
        <taxon>Eukaryota</taxon>
        <taxon>Metazoa</taxon>
        <taxon>Ecdysozoa</taxon>
        <taxon>Nematoda</taxon>
        <taxon>Chromadorea</taxon>
        <taxon>Rhabditida</taxon>
        <taxon>Tylenchina</taxon>
        <taxon>Panagrolaimomorpha</taxon>
        <taxon>Strongyloidoidea</taxon>
        <taxon>Steinernematidae</taxon>
        <taxon>Steinernema</taxon>
    </lineage>
</organism>
<accession>A0A4U5MT33</accession>
<dbReference type="SMART" id="SM01407">
    <property type="entry name" value="NAC"/>
    <property type="match status" value="1"/>
</dbReference>
<reference evidence="5 6" key="2">
    <citation type="journal article" date="2019" name="G3 (Bethesda)">
        <title>Hybrid Assembly of the Genome of the Entomopathogenic Nematode Steinernema carpocapsae Identifies the X-Chromosome.</title>
        <authorList>
            <person name="Serra L."/>
            <person name="Macchietto M."/>
            <person name="Macias-Munoz A."/>
            <person name="McGill C.J."/>
            <person name="Rodriguez I.M."/>
            <person name="Rodriguez B."/>
            <person name="Murad R."/>
            <person name="Mortazavi A."/>
        </authorList>
    </citation>
    <scope>NUCLEOTIDE SEQUENCE [LARGE SCALE GENOMIC DNA]</scope>
    <source>
        <strain evidence="5 6">ALL</strain>
    </source>
</reference>
<protein>
    <recommendedName>
        <fullName evidence="2">Transcription factor BTF3</fullName>
    </recommendedName>
</protein>
<evidence type="ECO:0000313" key="6">
    <source>
        <dbReference type="Proteomes" id="UP000298663"/>
    </source>
</evidence>